<evidence type="ECO:0000256" key="4">
    <source>
        <dbReference type="ARBA" id="ARBA00022801"/>
    </source>
</evidence>
<dbReference type="Gene3D" id="1.10.150.900">
    <property type="match status" value="1"/>
</dbReference>
<evidence type="ECO:0000256" key="5">
    <source>
        <dbReference type="ARBA" id="ARBA00022833"/>
    </source>
</evidence>
<dbReference type="eggNOG" id="COG0624">
    <property type="taxonomic scope" value="Bacteria"/>
</dbReference>
<keyword evidence="6" id="KW-0732">Signal</keyword>
<dbReference type="GO" id="GO:0046872">
    <property type="term" value="F:metal ion binding"/>
    <property type="evidence" value="ECO:0007669"/>
    <property type="project" value="UniProtKB-KW"/>
</dbReference>
<keyword evidence="4" id="KW-0378">Hydrolase</keyword>
<feature type="chain" id="PRO_5004349254" evidence="6">
    <location>
        <begin position="21"/>
        <end position="492"/>
    </location>
</feature>
<dbReference type="Gene3D" id="3.40.630.10">
    <property type="entry name" value="Zn peptidases"/>
    <property type="match status" value="1"/>
</dbReference>
<accession>R0EMA9</accession>
<dbReference type="InterPro" id="IPR036264">
    <property type="entry name" value="Bact_exopeptidase_dim_dom"/>
</dbReference>
<evidence type="ECO:0000256" key="1">
    <source>
        <dbReference type="ARBA" id="ARBA00006247"/>
    </source>
</evidence>
<dbReference type="InterPro" id="IPR011650">
    <property type="entry name" value="Peptidase_M20_dimer"/>
</dbReference>
<dbReference type="GO" id="GO:0008233">
    <property type="term" value="F:peptidase activity"/>
    <property type="evidence" value="ECO:0007669"/>
    <property type="project" value="UniProtKB-KW"/>
</dbReference>
<feature type="signal peptide" evidence="6">
    <location>
        <begin position="1"/>
        <end position="20"/>
    </location>
</feature>
<dbReference type="STRING" id="1292034.OR37_00828"/>
<evidence type="ECO:0000256" key="6">
    <source>
        <dbReference type="SAM" id="SignalP"/>
    </source>
</evidence>
<dbReference type="AlphaFoldDB" id="R0EMA9"/>
<dbReference type="PATRIC" id="fig|1292034.3.peg.821"/>
<dbReference type="Pfam" id="PF07687">
    <property type="entry name" value="M20_dimer"/>
    <property type="match status" value="1"/>
</dbReference>
<dbReference type="PANTHER" id="PTHR45962:SF1">
    <property type="entry name" value="N-FATTY-ACYL-AMINO ACID SYNTHASE_HYDROLASE PM20D1"/>
    <property type="match status" value="1"/>
</dbReference>
<dbReference type="OrthoDB" id="9809784at2"/>
<keyword evidence="5" id="KW-0862">Zinc</keyword>
<dbReference type="EMBL" id="APMP01000003">
    <property type="protein sequence ID" value="ENZ83054.1"/>
    <property type="molecule type" value="Genomic_DNA"/>
</dbReference>
<proteinExistence type="inferred from homology"/>
<evidence type="ECO:0000256" key="3">
    <source>
        <dbReference type="ARBA" id="ARBA00022723"/>
    </source>
</evidence>
<dbReference type="InterPro" id="IPR002933">
    <property type="entry name" value="Peptidase_M20"/>
</dbReference>
<dbReference type="InterPro" id="IPR047177">
    <property type="entry name" value="Pept_M20A"/>
</dbReference>
<keyword evidence="3" id="KW-0479">Metal-binding</keyword>
<keyword evidence="9" id="KW-1185">Reference proteome</keyword>
<comment type="caution">
    <text evidence="8">The sequence shown here is derived from an EMBL/GenBank/DDBJ whole genome shotgun (WGS) entry which is preliminary data.</text>
</comment>
<dbReference type="SUPFAM" id="SSF55031">
    <property type="entry name" value="Bacterial exopeptidase dimerisation domain"/>
    <property type="match status" value="1"/>
</dbReference>
<dbReference type="Gene3D" id="3.30.70.360">
    <property type="match status" value="1"/>
</dbReference>
<evidence type="ECO:0000256" key="2">
    <source>
        <dbReference type="ARBA" id="ARBA00022670"/>
    </source>
</evidence>
<evidence type="ECO:0000259" key="7">
    <source>
        <dbReference type="Pfam" id="PF07687"/>
    </source>
</evidence>
<dbReference type="SUPFAM" id="SSF53187">
    <property type="entry name" value="Zn-dependent exopeptidases"/>
    <property type="match status" value="1"/>
</dbReference>
<organism evidence="8 9">
    <name type="scientific">Caulobacter vibrioides OR37</name>
    <dbReference type="NCBI Taxonomy" id="1292034"/>
    <lineage>
        <taxon>Bacteria</taxon>
        <taxon>Pseudomonadati</taxon>
        <taxon>Pseudomonadota</taxon>
        <taxon>Alphaproteobacteria</taxon>
        <taxon>Caulobacterales</taxon>
        <taxon>Caulobacteraceae</taxon>
        <taxon>Caulobacter</taxon>
    </lineage>
</organism>
<dbReference type="Proteomes" id="UP000013063">
    <property type="component" value="Unassembled WGS sequence"/>
</dbReference>
<evidence type="ECO:0000313" key="8">
    <source>
        <dbReference type="EMBL" id="ENZ83054.1"/>
    </source>
</evidence>
<feature type="domain" description="Peptidase M20 dimerisation" evidence="7">
    <location>
        <begin position="242"/>
        <end position="387"/>
    </location>
</feature>
<dbReference type="PANTHER" id="PTHR45962">
    <property type="entry name" value="N-FATTY-ACYL-AMINO ACID SYNTHASE/HYDROLASE PM20D1"/>
    <property type="match status" value="1"/>
</dbReference>
<comment type="similarity">
    <text evidence="1">Belongs to the peptidase M20A family.</text>
</comment>
<sequence precursor="true">MGVGGKVALTAVGLVVAATAAVTVRTVTFKAPAQVDVGAVKLASARPIDVNKAAEHLAQAVRFQTVSHQDRAEDQPAEWDKLHAWLQTTYPNAHKAMTREIVAEQSLIYTWPGSNPALAPIILMAHQDVVPVTPGTESQWTHPPFDGVIADGAVWGRGSIDDKGSLVTLFEALDAVAASGFKPTRTIIVVSGQDEEVRGVGARAAAALLKSRGIKAQFTLDEGMVVVEDHPVTGKPTAIIGTAEKGYATMKIVAPAAGGHSSAPPADGGGVVTLSRAVAAVNDHPFPMKFQGPGADMLKAIAPHASPVVKVFAANTWLFSPLLVKVTAKTPAGASMLHTTIAPTMLKGSPKENVLPQDATAWINYRIAPGDSSAKVMAQAQGAVGKLPVKLSWTKTPDEPSAVSSTSSDAWKTLAALAGDESKAPVVPGLVTAGTDSRYLAPVSTDVYRFQPLFLKVDETKIIHGTNEHISLENVGRMVRFYQRLVETAGSR</sequence>
<dbReference type="RefSeq" id="WP_004616126.1">
    <property type="nucleotide sequence ID" value="NZ_APMP01000003.1"/>
</dbReference>
<dbReference type="NCBIfam" id="NF006112">
    <property type="entry name" value="PRK08262.1-3"/>
    <property type="match status" value="1"/>
</dbReference>
<evidence type="ECO:0000313" key="9">
    <source>
        <dbReference type="Proteomes" id="UP000013063"/>
    </source>
</evidence>
<gene>
    <name evidence="8" type="ORF">OR37_00828</name>
</gene>
<protein>
    <submittedName>
        <fullName evidence="8">Acetylornithine deacetylase/succinyldiaminopimelate desuccinylase-like deacylase</fullName>
    </submittedName>
</protein>
<reference evidence="8 9" key="1">
    <citation type="journal article" date="2013" name="Genome Announc.">
        <title>Draft Genome Sequence for Caulobacter sp. Strain OR37, a Bacterium Tolerant to Heavy Metals.</title>
        <authorList>
            <person name="Utturkar S.M."/>
            <person name="Bollmann A."/>
            <person name="Brzoska R.M."/>
            <person name="Klingeman D.M."/>
            <person name="Epstein S.E."/>
            <person name="Palumbo A.V."/>
            <person name="Brown S.D."/>
        </authorList>
    </citation>
    <scope>NUCLEOTIDE SEQUENCE [LARGE SCALE GENOMIC DNA]</scope>
    <source>
        <strain evidence="8 9">OR37</strain>
    </source>
</reference>
<name>R0EMA9_CAUVI</name>
<dbReference type="GO" id="GO:0006508">
    <property type="term" value="P:proteolysis"/>
    <property type="evidence" value="ECO:0007669"/>
    <property type="project" value="UniProtKB-KW"/>
</dbReference>
<dbReference type="Pfam" id="PF01546">
    <property type="entry name" value="Peptidase_M20"/>
    <property type="match status" value="1"/>
</dbReference>
<keyword evidence="2" id="KW-0645">Protease</keyword>